<dbReference type="Pfam" id="PF13480">
    <property type="entry name" value="Acetyltransf_6"/>
    <property type="match status" value="1"/>
</dbReference>
<reference evidence="2 3" key="1">
    <citation type="submission" date="2020-04" db="EMBL/GenBank/DDBJ databases">
        <title>Description of novel Gluconacetobacter.</title>
        <authorList>
            <person name="Sombolestani A."/>
        </authorList>
    </citation>
    <scope>NUCLEOTIDE SEQUENCE [LARGE SCALE GENOMIC DNA]</scope>
    <source>
        <strain evidence="2 3">LMG 22058</strain>
    </source>
</reference>
<sequence>MDAATDGNYETLEIRNAGNIVSDFHYCRKKHLGMRYIIPPPYTRTLGPRFFLPASKPFRRGQKIRNIVAELVRKLPKYDHLKIRLDPSDDSAFAFSICGLQIRNEFTFRIAPDVTPGVVLEQCDQKTRNLIRSASQKLEVIQSADIEAFIRMSLVDQSASENRHDFATMAKLFDACLRHDRACVISAYDEKKKQVSSSVLIWDEKNLYYWLSARDRNASIPGANMLLIWEALKLASAKALTFDFDSFASVGTAKMLASFGQPPVLRPHVIGASVRYEWERAANSTLMSLRDYWKRKIVA</sequence>
<organism evidence="2 3">
    <name type="scientific">Gluconacetobacter dulcium</name>
    <dbReference type="NCBI Taxonomy" id="2729096"/>
    <lineage>
        <taxon>Bacteria</taxon>
        <taxon>Pseudomonadati</taxon>
        <taxon>Pseudomonadota</taxon>
        <taxon>Alphaproteobacteria</taxon>
        <taxon>Acetobacterales</taxon>
        <taxon>Acetobacteraceae</taxon>
        <taxon>Gluconacetobacter</taxon>
    </lineage>
</organism>
<dbReference type="InterPro" id="IPR038740">
    <property type="entry name" value="BioF2-like_GNAT_dom"/>
</dbReference>
<dbReference type="SUPFAM" id="SSF55729">
    <property type="entry name" value="Acyl-CoA N-acyltransferases (Nat)"/>
    <property type="match status" value="1"/>
</dbReference>
<name>A0A7W4K0K2_9PROT</name>
<keyword evidence="2" id="KW-0808">Transferase</keyword>
<dbReference type="Gene3D" id="3.40.630.30">
    <property type="match status" value="1"/>
</dbReference>
<feature type="domain" description="BioF2-like acetyltransferase" evidence="1">
    <location>
        <begin position="126"/>
        <end position="244"/>
    </location>
</feature>
<dbReference type="Proteomes" id="UP000530320">
    <property type="component" value="Unassembled WGS sequence"/>
</dbReference>
<dbReference type="EMBL" id="JABEQP010000007">
    <property type="protein sequence ID" value="MBB2198132.1"/>
    <property type="molecule type" value="Genomic_DNA"/>
</dbReference>
<evidence type="ECO:0000313" key="2">
    <source>
        <dbReference type="EMBL" id="MBB2198132.1"/>
    </source>
</evidence>
<comment type="caution">
    <text evidence="2">The sequence shown here is derived from an EMBL/GenBank/DDBJ whole genome shotgun (WGS) entry which is preliminary data.</text>
</comment>
<evidence type="ECO:0000259" key="1">
    <source>
        <dbReference type="Pfam" id="PF13480"/>
    </source>
</evidence>
<protein>
    <submittedName>
        <fullName evidence="2">GNAT family N-acetyltransferase</fullName>
    </submittedName>
</protein>
<gene>
    <name evidence="2" type="ORF">HLH44_11825</name>
</gene>
<proteinExistence type="predicted"/>
<dbReference type="AlphaFoldDB" id="A0A7W4K0K2"/>
<dbReference type="GO" id="GO:0016740">
    <property type="term" value="F:transferase activity"/>
    <property type="evidence" value="ECO:0007669"/>
    <property type="project" value="UniProtKB-KW"/>
</dbReference>
<dbReference type="RefSeq" id="WP_183009397.1">
    <property type="nucleotide sequence ID" value="NZ_JABEQP010000007.1"/>
</dbReference>
<accession>A0A7W4K0K2</accession>
<evidence type="ECO:0000313" key="3">
    <source>
        <dbReference type="Proteomes" id="UP000530320"/>
    </source>
</evidence>
<dbReference type="InterPro" id="IPR016181">
    <property type="entry name" value="Acyl_CoA_acyltransferase"/>
</dbReference>